<keyword evidence="1" id="KW-0812">Transmembrane</keyword>
<dbReference type="RefSeq" id="WP_369666743.1">
    <property type="nucleotide sequence ID" value="NZ_JBDKXB010000007.1"/>
</dbReference>
<accession>A0ABV4BD37</accession>
<keyword evidence="3" id="KW-1185">Reference proteome</keyword>
<dbReference type="Proteomes" id="UP001564408">
    <property type="component" value="Unassembled WGS sequence"/>
</dbReference>
<comment type="caution">
    <text evidence="2">The sequence shown here is derived from an EMBL/GenBank/DDBJ whole genome shotgun (WGS) entry which is preliminary data.</text>
</comment>
<evidence type="ECO:0000313" key="3">
    <source>
        <dbReference type="Proteomes" id="UP001564408"/>
    </source>
</evidence>
<evidence type="ECO:0000256" key="1">
    <source>
        <dbReference type="SAM" id="Phobius"/>
    </source>
</evidence>
<dbReference type="InterPro" id="IPR029063">
    <property type="entry name" value="SAM-dependent_MTases_sf"/>
</dbReference>
<reference evidence="2 3" key="1">
    <citation type="submission" date="2024-05" db="EMBL/GenBank/DDBJ databases">
        <title>Genome Sequence and Characterization of the New Strain Purple Sulfur Bacterium of Genus Thioalkalicoccus.</title>
        <authorList>
            <person name="Bryantseva I.A."/>
            <person name="Kyndt J.A."/>
            <person name="Imhoff J.F."/>
        </authorList>
    </citation>
    <scope>NUCLEOTIDE SEQUENCE [LARGE SCALE GENOMIC DNA]</scope>
    <source>
        <strain evidence="2 3">Um2</strain>
    </source>
</reference>
<sequence>MPGAPNATTTLNARLTPHGFHRWVVRWRGRAGDDVFPTRYRANSPADIRQLASGAGFDVVRLELIEGRPEYLRFSAPTYLLGWLYERLVNRLPGLARFRVLLVVELGALIIAWSTCGITGWHRTVTL</sequence>
<proteinExistence type="predicted"/>
<gene>
    <name evidence="2" type="ORF">ABC977_08075</name>
</gene>
<organism evidence="2 3">
    <name type="scientific">Thioalkalicoccus limnaeus</name>
    <dbReference type="NCBI Taxonomy" id="120681"/>
    <lineage>
        <taxon>Bacteria</taxon>
        <taxon>Pseudomonadati</taxon>
        <taxon>Pseudomonadota</taxon>
        <taxon>Gammaproteobacteria</taxon>
        <taxon>Chromatiales</taxon>
        <taxon>Chromatiaceae</taxon>
        <taxon>Thioalkalicoccus</taxon>
    </lineage>
</organism>
<feature type="transmembrane region" description="Helical" evidence="1">
    <location>
        <begin position="100"/>
        <end position="121"/>
    </location>
</feature>
<evidence type="ECO:0000313" key="2">
    <source>
        <dbReference type="EMBL" id="MEY6432361.1"/>
    </source>
</evidence>
<keyword evidence="1" id="KW-1133">Transmembrane helix</keyword>
<dbReference type="SUPFAM" id="SSF53335">
    <property type="entry name" value="S-adenosyl-L-methionine-dependent methyltransferases"/>
    <property type="match status" value="1"/>
</dbReference>
<protein>
    <submittedName>
        <fullName evidence="2">Uncharacterized protein</fullName>
    </submittedName>
</protein>
<dbReference type="EMBL" id="JBDKXB010000007">
    <property type="protein sequence ID" value="MEY6432361.1"/>
    <property type="molecule type" value="Genomic_DNA"/>
</dbReference>
<keyword evidence="1" id="KW-0472">Membrane</keyword>
<name>A0ABV4BD37_9GAMM</name>